<dbReference type="SFLD" id="SFLDS00003">
    <property type="entry name" value="Haloacid_Dehalogenase"/>
    <property type="match status" value="1"/>
</dbReference>
<dbReference type="AlphaFoldDB" id="A0A238KPK9"/>
<dbReference type="GO" id="GO:0005829">
    <property type="term" value="C:cytosol"/>
    <property type="evidence" value="ECO:0007669"/>
    <property type="project" value="TreeGrafter"/>
</dbReference>
<keyword evidence="3" id="KW-0460">Magnesium</keyword>
<dbReference type="Pfam" id="PF08282">
    <property type="entry name" value="Hydrolase_3"/>
    <property type="match status" value="2"/>
</dbReference>
<dbReference type="Proteomes" id="UP000202922">
    <property type="component" value="Unassembled WGS sequence"/>
</dbReference>
<keyword evidence="2 5" id="KW-0378">Hydrolase</keyword>
<dbReference type="GO" id="GO:0051479">
    <property type="term" value="P:mannosylglycerate biosynthetic process"/>
    <property type="evidence" value="ECO:0007669"/>
    <property type="project" value="InterPro"/>
</dbReference>
<keyword evidence="6" id="KW-1185">Reference proteome</keyword>
<dbReference type="InterPro" id="IPR006379">
    <property type="entry name" value="HAD-SF_hydro_IIB"/>
</dbReference>
<evidence type="ECO:0000313" key="6">
    <source>
        <dbReference type="Proteomes" id="UP000202922"/>
    </source>
</evidence>
<evidence type="ECO:0000256" key="3">
    <source>
        <dbReference type="ARBA" id="ARBA00022842"/>
    </source>
</evidence>
<organism evidence="5 6">
    <name type="scientific">Actibacterium lipolyticum</name>
    <dbReference type="NCBI Taxonomy" id="1524263"/>
    <lineage>
        <taxon>Bacteria</taxon>
        <taxon>Pseudomonadati</taxon>
        <taxon>Pseudomonadota</taxon>
        <taxon>Alphaproteobacteria</taxon>
        <taxon>Rhodobacterales</taxon>
        <taxon>Roseobacteraceae</taxon>
        <taxon>Actibacterium</taxon>
    </lineage>
</organism>
<sequence length="292" mass="30852">MIAPQLMVLAQSSATPNNSWQVTNTPEGEAPHMTRTDLIVFSDLDGTLLDHDTYSYADAFQALDRLRKAGIPLVLASSKTAAEIAPLRAQLGFSNVPAIVENGSGLLEPAQDTSDASDDYTRLRAALGDLPATLRKGFQGFADWGPAGIARETGLPPATAKQAAQRQYSEPGLWVGPPAQRQEFIDALGAMGIHAREGGRFLTLSFGGTKAGQMAAVMARFGTPFSIALGDAPNDIEMLETADLGIVVANPHRAPLPPLTGEGQGRIRRTTAPGPTGWNSAVLTAIAEHEFQ</sequence>
<dbReference type="InterPro" id="IPR023214">
    <property type="entry name" value="HAD_sf"/>
</dbReference>
<evidence type="ECO:0000256" key="1">
    <source>
        <dbReference type="ARBA" id="ARBA00022723"/>
    </source>
</evidence>
<proteinExistence type="predicted"/>
<keyword evidence="1" id="KW-0479">Metal-binding</keyword>
<dbReference type="InterPro" id="IPR006381">
    <property type="entry name" value="HAD-SF-IIB-MPGP"/>
</dbReference>
<evidence type="ECO:0000313" key="5">
    <source>
        <dbReference type="EMBL" id="SMX44779.1"/>
    </source>
</evidence>
<name>A0A238KPK9_9RHOB</name>
<reference evidence="6" key="1">
    <citation type="submission" date="2017-05" db="EMBL/GenBank/DDBJ databases">
        <authorList>
            <person name="Rodrigo-Torres L."/>
            <person name="Arahal R. D."/>
            <person name="Lucena T."/>
        </authorList>
    </citation>
    <scope>NUCLEOTIDE SEQUENCE [LARGE SCALE GENOMIC DNA]</scope>
    <source>
        <strain evidence="6">CECT 8621</strain>
    </source>
</reference>
<dbReference type="GO" id="GO:0050531">
    <property type="term" value="F:mannosyl-3-phosphoglycerate phosphatase activity"/>
    <property type="evidence" value="ECO:0007669"/>
    <property type="project" value="UniProtKB-EC"/>
</dbReference>
<evidence type="ECO:0000256" key="2">
    <source>
        <dbReference type="ARBA" id="ARBA00022801"/>
    </source>
</evidence>
<dbReference type="PANTHER" id="PTHR10000">
    <property type="entry name" value="PHOSPHOSERINE PHOSPHATASE"/>
    <property type="match status" value="1"/>
</dbReference>
<dbReference type="SUPFAM" id="SSF56784">
    <property type="entry name" value="HAD-like"/>
    <property type="match status" value="1"/>
</dbReference>
<accession>A0A238KPK9</accession>
<gene>
    <name evidence="5" type="primary">gpgP</name>
    <name evidence="5" type="ORF">COL8621_02631</name>
</gene>
<dbReference type="EC" id="3.1.3.70" evidence="5"/>
<protein>
    <submittedName>
        <fullName evidence="5">Glucosyl-3-phosphoglycerate/mannosyl-3-phosphoglycerate phosphatase</fullName>
        <ecNumber evidence="5">3.1.3.70</ecNumber>
    </submittedName>
</protein>
<dbReference type="Gene3D" id="3.40.50.1000">
    <property type="entry name" value="HAD superfamily/HAD-like"/>
    <property type="match status" value="1"/>
</dbReference>
<evidence type="ECO:0000256" key="4">
    <source>
        <dbReference type="SAM" id="MobiDB-lite"/>
    </source>
</evidence>
<dbReference type="Gene3D" id="3.30.980.20">
    <property type="entry name" value="Putative mannosyl-3-phosphoglycerate phosphatase, domain 2"/>
    <property type="match status" value="1"/>
</dbReference>
<dbReference type="EMBL" id="FXYE01000002">
    <property type="protein sequence ID" value="SMX44779.1"/>
    <property type="molecule type" value="Genomic_DNA"/>
</dbReference>
<dbReference type="SFLD" id="SFLDG01142">
    <property type="entry name" value="C2.B.2:_Mannosyl-3-phosphoglyc"/>
    <property type="match status" value="1"/>
</dbReference>
<dbReference type="NCBIfam" id="TIGR01484">
    <property type="entry name" value="HAD-SF-IIB"/>
    <property type="match status" value="1"/>
</dbReference>
<feature type="region of interest" description="Disordered" evidence="4">
    <location>
        <begin position="255"/>
        <end position="274"/>
    </location>
</feature>
<dbReference type="NCBIfam" id="TIGR01486">
    <property type="entry name" value="HAD-SF-IIB-MPGP"/>
    <property type="match status" value="1"/>
</dbReference>
<dbReference type="SFLD" id="SFLDG01140">
    <property type="entry name" value="C2.B:_Phosphomannomutase_and_P"/>
    <property type="match status" value="1"/>
</dbReference>
<dbReference type="PANTHER" id="PTHR10000:SF8">
    <property type="entry name" value="HAD SUPERFAMILY HYDROLASE-LIKE, TYPE 3"/>
    <property type="match status" value="1"/>
</dbReference>
<dbReference type="InterPro" id="IPR036412">
    <property type="entry name" value="HAD-like_sf"/>
</dbReference>
<dbReference type="GO" id="GO:0000287">
    <property type="term" value="F:magnesium ion binding"/>
    <property type="evidence" value="ECO:0007669"/>
    <property type="project" value="TreeGrafter"/>
</dbReference>